<dbReference type="EMBL" id="CAADFV010000021">
    <property type="protein sequence ID" value="VFK54403.1"/>
    <property type="molecule type" value="Genomic_DNA"/>
</dbReference>
<dbReference type="Gene3D" id="1.25.40.10">
    <property type="entry name" value="Tetratricopeptide repeat domain"/>
    <property type="match status" value="1"/>
</dbReference>
<keyword evidence="1" id="KW-0802">TPR repeat</keyword>
<dbReference type="EMBL" id="CAADFY010000020">
    <property type="protein sequence ID" value="VFK53418.1"/>
    <property type="molecule type" value="Genomic_DNA"/>
</dbReference>
<accession>A0A450ZKS2</accession>
<evidence type="ECO:0000313" key="4">
    <source>
        <dbReference type="EMBL" id="VFK55475.1"/>
    </source>
</evidence>
<sequence length="128" mass="14882">MEQGRLTEADDVLHELPTKRQMDSDVIEFRIRIKFSRIANANPAEVNLEDRLVKDPSNYEAYYQLGARRVVKGDYEAAMGYFLEIMRRDRKFQDDAERKGLVDVFSLIGDTSDPLVSHYRSLMSSILY</sequence>
<protein>
    <submittedName>
        <fullName evidence="3">Tetratricopeptide repeat-containing protein</fullName>
    </submittedName>
</protein>
<evidence type="ECO:0000256" key="1">
    <source>
        <dbReference type="PROSITE-ProRule" id="PRU00339"/>
    </source>
</evidence>
<organism evidence="3">
    <name type="scientific">Candidatus Kentrum sp. TUN</name>
    <dbReference type="NCBI Taxonomy" id="2126343"/>
    <lineage>
        <taxon>Bacteria</taxon>
        <taxon>Pseudomonadati</taxon>
        <taxon>Pseudomonadota</taxon>
        <taxon>Gammaproteobacteria</taxon>
        <taxon>Candidatus Kentrum</taxon>
    </lineage>
</organism>
<dbReference type="InterPro" id="IPR011990">
    <property type="entry name" value="TPR-like_helical_dom_sf"/>
</dbReference>
<dbReference type="Pfam" id="PF14561">
    <property type="entry name" value="TPR_20"/>
    <property type="match status" value="1"/>
</dbReference>
<reference evidence="3" key="1">
    <citation type="submission" date="2019-02" db="EMBL/GenBank/DDBJ databases">
        <authorList>
            <person name="Gruber-Vodicka R. H."/>
            <person name="Seah K. B. B."/>
        </authorList>
    </citation>
    <scope>NUCLEOTIDE SEQUENCE</scope>
    <source>
        <strain evidence="4">BECK_BY1</strain>
        <strain evidence="3">BECK_BY2</strain>
        <strain evidence="2">BECK_BY3</strain>
    </source>
</reference>
<evidence type="ECO:0000313" key="2">
    <source>
        <dbReference type="EMBL" id="VFK53418.1"/>
    </source>
</evidence>
<name>A0A450ZKS2_9GAMM</name>
<dbReference type="InterPro" id="IPR019734">
    <property type="entry name" value="TPR_rpt"/>
</dbReference>
<proteinExistence type="predicted"/>
<evidence type="ECO:0000313" key="3">
    <source>
        <dbReference type="EMBL" id="VFK54403.1"/>
    </source>
</evidence>
<feature type="repeat" description="TPR" evidence="1">
    <location>
        <begin position="59"/>
        <end position="92"/>
    </location>
</feature>
<dbReference type="SUPFAM" id="SSF48452">
    <property type="entry name" value="TPR-like"/>
    <property type="match status" value="1"/>
</dbReference>
<dbReference type="AlphaFoldDB" id="A0A450ZKS2"/>
<gene>
    <name evidence="4" type="ORF">BECKTUN1418D_GA0071000_10338</name>
    <name evidence="3" type="ORF">BECKTUN1418E_GA0071001_102117</name>
    <name evidence="2" type="ORF">BECKTUN1418F_GA0071002_102017</name>
</gene>
<dbReference type="PROSITE" id="PS50005">
    <property type="entry name" value="TPR"/>
    <property type="match status" value="1"/>
</dbReference>
<dbReference type="EMBL" id="CAADFX010000033">
    <property type="protein sequence ID" value="VFK55475.1"/>
    <property type="molecule type" value="Genomic_DNA"/>
</dbReference>